<dbReference type="PROSITE" id="PS00194">
    <property type="entry name" value="THIOREDOXIN_1"/>
    <property type="match status" value="1"/>
</dbReference>
<evidence type="ECO:0000256" key="1">
    <source>
        <dbReference type="ARBA" id="ARBA00004383"/>
    </source>
</evidence>
<dbReference type="Gene3D" id="3.40.30.10">
    <property type="entry name" value="Glutaredoxin"/>
    <property type="match status" value="1"/>
</dbReference>
<reference evidence="7 8" key="1">
    <citation type="submission" date="2019-03" db="EMBL/GenBank/DDBJ databases">
        <title>Genomic Encyclopedia of Type Strains, Phase IV (KMG-IV): sequencing the most valuable type-strain genomes for metagenomic binning, comparative biology and taxonomic classification.</title>
        <authorList>
            <person name="Goeker M."/>
        </authorList>
    </citation>
    <scope>NUCLEOTIDE SEQUENCE [LARGE SCALE GENOMIC DNA]</scope>
    <source>
        <strain evidence="7 8">DSM 21667</strain>
    </source>
</reference>
<name>A0A4R6YWJ6_9GAMM</name>
<dbReference type="PANTHER" id="PTHR42852">
    <property type="entry name" value="THIOL:DISULFIDE INTERCHANGE PROTEIN DSBE"/>
    <property type="match status" value="1"/>
</dbReference>
<dbReference type="OrthoDB" id="9799347at2"/>
<feature type="domain" description="Thioredoxin" evidence="6">
    <location>
        <begin position="35"/>
        <end position="173"/>
    </location>
</feature>
<dbReference type="SUPFAM" id="SSF52833">
    <property type="entry name" value="Thioredoxin-like"/>
    <property type="match status" value="1"/>
</dbReference>
<keyword evidence="5" id="KW-0676">Redox-active center</keyword>
<dbReference type="RefSeq" id="WP_133819115.1">
    <property type="nucleotide sequence ID" value="NZ_SNZH01000007.1"/>
</dbReference>
<dbReference type="InterPro" id="IPR050553">
    <property type="entry name" value="Thioredoxin_ResA/DsbE_sf"/>
</dbReference>
<evidence type="ECO:0000256" key="5">
    <source>
        <dbReference type="ARBA" id="ARBA00023284"/>
    </source>
</evidence>
<dbReference type="GO" id="GO:0030288">
    <property type="term" value="C:outer membrane-bounded periplasmic space"/>
    <property type="evidence" value="ECO:0007669"/>
    <property type="project" value="InterPro"/>
</dbReference>
<comment type="subcellular location">
    <subcellularLocation>
        <location evidence="1">Cell inner membrane</location>
        <topology evidence="1">Single-pass membrane protein</topology>
        <orientation evidence="1">Periplasmic side</orientation>
    </subcellularLocation>
</comment>
<dbReference type="NCBIfam" id="TIGR00385">
    <property type="entry name" value="dsbE"/>
    <property type="match status" value="1"/>
</dbReference>
<evidence type="ECO:0000256" key="2">
    <source>
        <dbReference type="ARBA" id="ARBA00007758"/>
    </source>
</evidence>
<dbReference type="PANTHER" id="PTHR42852:SF6">
    <property type="entry name" value="THIOL:DISULFIDE INTERCHANGE PROTEIN DSBE"/>
    <property type="match status" value="1"/>
</dbReference>
<dbReference type="InterPro" id="IPR017937">
    <property type="entry name" value="Thioredoxin_CS"/>
</dbReference>
<evidence type="ECO:0000256" key="4">
    <source>
        <dbReference type="ARBA" id="ARBA00023157"/>
    </source>
</evidence>
<evidence type="ECO:0000259" key="6">
    <source>
        <dbReference type="PROSITE" id="PS51352"/>
    </source>
</evidence>
<comment type="caution">
    <text evidence="7">The sequence shown here is derived from an EMBL/GenBank/DDBJ whole genome shotgun (WGS) entry which is preliminary data.</text>
</comment>
<evidence type="ECO:0000313" key="8">
    <source>
        <dbReference type="Proteomes" id="UP000295293"/>
    </source>
</evidence>
<keyword evidence="4" id="KW-1015">Disulfide bond</keyword>
<dbReference type="Proteomes" id="UP000295293">
    <property type="component" value="Unassembled WGS sequence"/>
</dbReference>
<comment type="similarity">
    <text evidence="2">Belongs to the thioredoxin family. DsbE subfamily.</text>
</comment>
<dbReference type="PROSITE" id="PS51352">
    <property type="entry name" value="THIOREDOXIN_2"/>
    <property type="match status" value="1"/>
</dbReference>
<dbReference type="Pfam" id="PF08534">
    <property type="entry name" value="Redoxin"/>
    <property type="match status" value="1"/>
</dbReference>
<organism evidence="7 8">
    <name type="scientific">Tahibacter aquaticus</name>
    <dbReference type="NCBI Taxonomy" id="520092"/>
    <lineage>
        <taxon>Bacteria</taxon>
        <taxon>Pseudomonadati</taxon>
        <taxon>Pseudomonadota</taxon>
        <taxon>Gammaproteobacteria</taxon>
        <taxon>Lysobacterales</taxon>
        <taxon>Rhodanobacteraceae</taxon>
        <taxon>Tahibacter</taxon>
    </lineage>
</organism>
<dbReference type="GO" id="GO:0005886">
    <property type="term" value="C:plasma membrane"/>
    <property type="evidence" value="ECO:0007669"/>
    <property type="project" value="UniProtKB-SubCell"/>
</dbReference>
<dbReference type="EMBL" id="SNZH01000007">
    <property type="protein sequence ID" value="TDR43210.1"/>
    <property type="molecule type" value="Genomic_DNA"/>
</dbReference>
<dbReference type="GO" id="GO:0017004">
    <property type="term" value="P:cytochrome complex assembly"/>
    <property type="evidence" value="ECO:0007669"/>
    <property type="project" value="UniProtKB-KW"/>
</dbReference>
<keyword evidence="8" id="KW-1185">Reference proteome</keyword>
<protein>
    <submittedName>
        <fullName evidence="7">Cytochrome c biogenesis protein CcmG/thiol:disulfide interchange protein DsbE</fullName>
    </submittedName>
</protein>
<evidence type="ECO:0000256" key="3">
    <source>
        <dbReference type="ARBA" id="ARBA00022748"/>
    </source>
</evidence>
<dbReference type="InterPro" id="IPR036249">
    <property type="entry name" value="Thioredoxin-like_sf"/>
</dbReference>
<dbReference type="GO" id="GO:0015036">
    <property type="term" value="F:disulfide oxidoreductase activity"/>
    <property type="evidence" value="ECO:0007669"/>
    <property type="project" value="InterPro"/>
</dbReference>
<sequence length="180" mass="19736">MARAIPLILFLLLAALLGFGLAWNNTHDQREVPSPLIDKPAPAFSLPVLNDATREFGSADLKGKPYLLNVFGSWCPSCVDEHPVLMRHAKELGVPLIGYNWKDDPADATAWLARFGNPYDVIVTDRVGRTAIDFGVYGAPETFLVDSNGKIRLKRIGPVTPEYVEKVLKPAVLALRSGMP</sequence>
<proteinExistence type="inferred from homology"/>
<dbReference type="InterPro" id="IPR013740">
    <property type="entry name" value="Redoxin"/>
</dbReference>
<keyword evidence="3" id="KW-0201">Cytochrome c-type biogenesis</keyword>
<evidence type="ECO:0000313" key="7">
    <source>
        <dbReference type="EMBL" id="TDR43210.1"/>
    </source>
</evidence>
<gene>
    <name evidence="7" type="ORF">DFR29_107223</name>
</gene>
<dbReference type="InterPro" id="IPR013766">
    <property type="entry name" value="Thioredoxin_domain"/>
</dbReference>
<dbReference type="CDD" id="cd03010">
    <property type="entry name" value="TlpA_like_DsbE"/>
    <property type="match status" value="1"/>
</dbReference>
<dbReference type="InterPro" id="IPR004799">
    <property type="entry name" value="Periplasmic_diS_OxRdtase_DsbE"/>
</dbReference>
<dbReference type="AlphaFoldDB" id="A0A4R6YWJ6"/>
<accession>A0A4R6YWJ6</accession>